<name>A0A1F8GL27_9BACT</name>
<comment type="caution">
    <text evidence="1">The sequence shown here is derived from an EMBL/GenBank/DDBJ whole genome shotgun (WGS) entry which is preliminary data.</text>
</comment>
<reference evidence="1 2" key="1">
    <citation type="journal article" date="2016" name="Nat. Commun.">
        <title>Thousands of microbial genomes shed light on interconnected biogeochemical processes in an aquifer system.</title>
        <authorList>
            <person name="Anantharaman K."/>
            <person name="Brown C.T."/>
            <person name="Hug L.A."/>
            <person name="Sharon I."/>
            <person name="Castelle C.J."/>
            <person name="Probst A.J."/>
            <person name="Thomas B.C."/>
            <person name="Singh A."/>
            <person name="Wilkins M.J."/>
            <person name="Karaoz U."/>
            <person name="Brodie E.L."/>
            <person name="Williams K.H."/>
            <person name="Hubbard S.S."/>
            <person name="Banfield J.F."/>
        </authorList>
    </citation>
    <scope>NUCLEOTIDE SEQUENCE [LARGE SCALE GENOMIC DNA]</scope>
</reference>
<gene>
    <name evidence="1" type="ORF">A2925_00580</name>
</gene>
<dbReference type="Proteomes" id="UP000178256">
    <property type="component" value="Unassembled WGS sequence"/>
</dbReference>
<accession>A0A1F8GL27</accession>
<protein>
    <submittedName>
        <fullName evidence="1">Uncharacterized protein</fullName>
    </submittedName>
</protein>
<evidence type="ECO:0000313" key="2">
    <source>
        <dbReference type="Proteomes" id="UP000178256"/>
    </source>
</evidence>
<dbReference type="STRING" id="1802697.A2925_00580"/>
<evidence type="ECO:0000313" key="1">
    <source>
        <dbReference type="EMBL" id="OGN26104.1"/>
    </source>
</evidence>
<proteinExistence type="predicted"/>
<dbReference type="AlphaFoldDB" id="A0A1F8GL27"/>
<dbReference type="Gene3D" id="3.10.590.10">
    <property type="entry name" value="ph1033 like domains"/>
    <property type="match status" value="1"/>
</dbReference>
<dbReference type="EMBL" id="MGKL01000010">
    <property type="protein sequence ID" value="OGN26104.1"/>
    <property type="molecule type" value="Genomic_DNA"/>
</dbReference>
<organism evidence="1 2">
    <name type="scientific">Candidatus Yanofskybacteria bacterium RIFCSPLOWO2_01_FULL_44_22</name>
    <dbReference type="NCBI Taxonomy" id="1802697"/>
    <lineage>
        <taxon>Bacteria</taxon>
        <taxon>Candidatus Yanofskyibacteriota</taxon>
    </lineage>
</organism>
<sequence length="338" mass="39893">MRYYILTTTKFANECIAFEKYGAGNANWLANIDIGDIVFISQFNYKSQDLYGPFRVTSNSFFDRTRIFPKGKFYYRIDLKPIDSVRILEEIDIYFYGIEKQKIELASRFINLIQQNKHLHSICLNRIEGEFLSRIFTKFGKPVKIKRKQYASVGKGLKVDLEYLSAKNKISTKSSFLSENYLESFILLSLKEKDNCIRRQLSTTLNNFPENKLENSDVYNQFIFGNAYPSDIVIVNKANANIFELKKDILSRDLMPQIRKEMYKYCYFSLFSPRLDNQEVKRMNFFLLALRGGDPKLKAKLREEFNKINQALRHYRENSFTILEYYIEENRLVIGEAK</sequence>